<accession>A0AAP0EM80</accession>
<keyword evidence="8" id="KW-0472">Membrane</keyword>
<dbReference type="InterPro" id="IPR003591">
    <property type="entry name" value="Leu-rich_rpt_typical-subtyp"/>
</dbReference>
<keyword evidence="2" id="KW-1003">Cell membrane</keyword>
<dbReference type="PANTHER" id="PTHR48064">
    <property type="entry name" value="OS01G0750400 PROTEIN"/>
    <property type="match status" value="1"/>
</dbReference>
<evidence type="ECO:0000256" key="9">
    <source>
        <dbReference type="ARBA" id="ARBA00023180"/>
    </source>
</evidence>
<dbReference type="Gene3D" id="3.30.479.20">
    <property type="entry name" value="Elongation factor Ts, dimerisation domain"/>
    <property type="match status" value="1"/>
</dbReference>
<evidence type="ECO:0000256" key="1">
    <source>
        <dbReference type="ARBA" id="ARBA00004236"/>
    </source>
</evidence>
<reference evidence="11 12" key="1">
    <citation type="submission" date="2024-01" db="EMBL/GenBank/DDBJ databases">
        <title>Genome assemblies of Stephania.</title>
        <authorList>
            <person name="Yang L."/>
        </authorList>
    </citation>
    <scope>NUCLEOTIDE SEQUENCE [LARGE SCALE GENOMIC DNA]</scope>
    <source>
        <strain evidence="11">QJT</strain>
        <tissue evidence="11">Leaf</tissue>
    </source>
</reference>
<comment type="caution">
    <text evidence="11">The sequence shown here is derived from an EMBL/GenBank/DDBJ whole genome shotgun (WGS) entry which is preliminary data.</text>
</comment>
<comment type="subcellular location">
    <subcellularLocation>
        <location evidence="1">Cell membrane</location>
    </subcellularLocation>
</comment>
<dbReference type="Pfam" id="PF08263">
    <property type="entry name" value="LRRNT_2"/>
    <property type="match status" value="1"/>
</dbReference>
<dbReference type="PROSITE" id="PS01127">
    <property type="entry name" value="EF_TS_2"/>
    <property type="match status" value="1"/>
</dbReference>
<keyword evidence="4" id="KW-0812">Transmembrane</keyword>
<dbReference type="InterPro" id="IPR053038">
    <property type="entry name" value="RLP_Defense"/>
</dbReference>
<dbReference type="SMART" id="SM00369">
    <property type="entry name" value="LRR_TYP"/>
    <property type="match status" value="4"/>
</dbReference>
<dbReference type="FunFam" id="3.80.10.10:FF:000383">
    <property type="entry name" value="Leucine-rich repeat receptor protein kinase EMS1"/>
    <property type="match status" value="1"/>
</dbReference>
<dbReference type="Pfam" id="PF00560">
    <property type="entry name" value="LRR_1"/>
    <property type="match status" value="7"/>
</dbReference>
<dbReference type="Gene3D" id="3.80.10.10">
    <property type="entry name" value="Ribonuclease Inhibitor"/>
    <property type="match status" value="5"/>
</dbReference>
<dbReference type="PANTHER" id="PTHR48064:SF6">
    <property type="entry name" value="RECEPTOR-LIKE PROTEIN KINASE 2"/>
    <property type="match status" value="1"/>
</dbReference>
<feature type="domain" description="Leucine-rich repeat-containing N-terminal plant-type" evidence="10">
    <location>
        <begin position="113"/>
        <end position="160"/>
    </location>
</feature>
<evidence type="ECO:0000256" key="2">
    <source>
        <dbReference type="ARBA" id="ARBA00022475"/>
    </source>
</evidence>
<sequence length="774" mass="86304">MIYGHGSPTLIVTLGMHYFGLRPAQEQAVSLVVNLYWLLLNAEAAQKDLRKRGVVLASIKSSRTAAKGLLALAQNENEAAVIELNCETDFVARNQVFQAVHHNKSPSSSLCRPDQRLALLQFKSSFIIHFDEYLVDPHSKVWTWKAKTDCCSSWEGVTCDNFGYVIGLDVSQSGLVGNIDSNNSLFSLHHLQTLNLASNNFQSTNTQQMFHLPNLEILDLSHNDNLTGSLPEFPQESTLQKLNLGYTKFSGHIPHSIGNLKQLTYFEVNHCGFSGPLPHSLGDLAQLAFLDLSSNNFEGEIPFSFSKLSRLKILDMSVNRFVGPLPSLKASCKTIELIDLSSNKFSGPIPSSYYANNGLPNLTNLDLSNNQLNGTIPSSLFTLPSLQIMILYENKFIVILDDEAIPDSFSSPLEELDLSHNLLEGNILKFISKFTSLRSLSLKSINFHGVIDPRMFASFKNLAEIDLSGNNMLSIDTSDIAITIPSLSTFSFSSCNLSVFPKFLRYQSVLYILDLSNNQIQGKIPEWLWNNLEYVYLSNNSLVGFEDPFSDHFSSSLQDLDLSSNNFEGSLPIFPKGMDRISLSKNKFTGAIPSAICNTRWSYIDLSQNQMSGEIPSCLFNSIKGQEDDQVSFSVVDLSKNKLQGIIPDKFGAECWLEGLNLNGNQLEGPLPRSLANCRFLKVLDVGSNQINDTFPFWLGHLESLQVLMLQSNKFHGSIWRHRIVNSSFEALHIIGLSANSFTGHLPLEYFSSSYFKGQDEMMTIKHHNQLCPT</sequence>
<evidence type="ECO:0000256" key="5">
    <source>
        <dbReference type="ARBA" id="ARBA00022729"/>
    </source>
</evidence>
<keyword evidence="7" id="KW-1133">Transmembrane helix</keyword>
<evidence type="ECO:0000313" key="11">
    <source>
        <dbReference type="EMBL" id="KAK9095831.1"/>
    </source>
</evidence>
<evidence type="ECO:0000256" key="6">
    <source>
        <dbReference type="ARBA" id="ARBA00022737"/>
    </source>
</evidence>
<gene>
    <name evidence="11" type="ORF">Sjap_021328</name>
</gene>
<organism evidence="11 12">
    <name type="scientific">Stephania japonica</name>
    <dbReference type="NCBI Taxonomy" id="461633"/>
    <lineage>
        <taxon>Eukaryota</taxon>
        <taxon>Viridiplantae</taxon>
        <taxon>Streptophyta</taxon>
        <taxon>Embryophyta</taxon>
        <taxon>Tracheophyta</taxon>
        <taxon>Spermatophyta</taxon>
        <taxon>Magnoliopsida</taxon>
        <taxon>Ranunculales</taxon>
        <taxon>Menispermaceae</taxon>
        <taxon>Menispermoideae</taxon>
        <taxon>Cissampelideae</taxon>
        <taxon>Stephania</taxon>
    </lineage>
</organism>
<protein>
    <recommendedName>
        <fullName evidence="10">Leucine-rich repeat-containing N-terminal plant-type domain-containing protein</fullName>
    </recommendedName>
</protein>
<evidence type="ECO:0000256" key="7">
    <source>
        <dbReference type="ARBA" id="ARBA00022989"/>
    </source>
</evidence>
<keyword evidence="3" id="KW-0433">Leucine-rich repeat</keyword>
<keyword evidence="9" id="KW-0325">Glycoprotein</keyword>
<dbReference type="PRINTS" id="PR00019">
    <property type="entry name" value="LEURICHRPT"/>
</dbReference>
<evidence type="ECO:0000256" key="4">
    <source>
        <dbReference type="ARBA" id="ARBA00022692"/>
    </source>
</evidence>
<dbReference type="FunFam" id="3.80.10.10:FF:000041">
    <property type="entry name" value="LRR receptor-like serine/threonine-protein kinase ERECTA"/>
    <property type="match status" value="2"/>
</dbReference>
<dbReference type="GO" id="GO:0003746">
    <property type="term" value="F:translation elongation factor activity"/>
    <property type="evidence" value="ECO:0007669"/>
    <property type="project" value="InterPro"/>
</dbReference>
<dbReference type="InterPro" id="IPR013210">
    <property type="entry name" value="LRR_N_plant-typ"/>
</dbReference>
<proteinExistence type="predicted"/>
<keyword evidence="5" id="KW-0732">Signal</keyword>
<keyword evidence="6" id="KW-0677">Repeat</keyword>
<dbReference type="InterPro" id="IPR018101">
    <property type="entry name" value="Transl_elong_Ts_CS"/>
</dbReference>
<dbReference type="SUPFAM" id="SSF52058">
    <property type="entry name" value="L domain-like"/>
    <property type="match status" value="2"/>
</dbReference>
<keyword evidence="12" id="KW-1185">Reference proteome</keyword>
<evidence type="ECO:0000256" key="8">
    <source>
        <dbReference type="ARBA" id="ARBA00023136"/>
    </source>
</evidence>
<evidence type="ECO:0000256" key="3">
    <source>
        <dbReference type="ARBA" id="ARBA00022614"/>
    </source>
</evidence>
<dbReference type="SUPFAM" id="SSF54713">
    <property type="entry name" value="Elongation factor Ts (EF-Ts), dimerisation domain"/>
    <property type="match status" value="1"/>
</dbReference>
<dbReference type="InterPro" id="IPR032675">
    <property type="entry name" value="LRR_dom_sf"/>
</dbReference>
<evidence type="ECO:0000313" key="12">
    <source>
        <dbReference type="Proteomes" id="UP001417504"/>
    </source>
</evidence>
<dbReference type="Proteomes" id="UP001417504">
    <property type="component" value="Unassembled WGS sequence"/>
</dbReference>
<dbReference type="InterPro" id="IPR036402">
    <property type="entry name" value="EF-Ts_dimer_sf"/>
</dbReference>
<dbReference type="GO" id="GO:0005886">
    <property type="term" value="C:plasma membrane"/>
    <property type="evidence" value="ECO:0007669"/>
    <property type="project" value="UniProtKB-SubCell"/>
</dbReference>
<dbReference type="EMBL" id="JBBNAE010000009">
    <property type="protein sequence ID" value="KAK9095831.1"/>
    <property type="molecule type" value="Genomic_DNA"/>
</dbReference>
<name>A0AAP0EM80_9MAGN</name>
<dbReference type="Pfam" id="PF13516">
    <property type="entry name" value="LRR_6"/>
    <property type="match status" value="2"/>
</dbReference>
<dbReference type="PROSITE" id="PS51450">
    <property type="entry name" value="LRR"/>
    <property type="match status" value="1"/>
</dbReference>
<evidence type="ECO:0000259" key="10">
    <source>
        <dbReference type="Pfam" id="PF08263"/>
    </source>
</evidence>
<dbReference type="AlphaFoldDB" id="A0AAP0EM80"/>
<dbReference type="InterPro" id="IPR001611">
    <property type="entry name" value="Leu-rich_rpt"/>
</dbReference>